<keyword evidence="2" id="KW-1185">Reference proteome</keyword>
<dbReference type="Gene3D" id="6.10.250.100">
    <property type="match status" value="1"/>
</dbReference>
<evidence type="ECO:0000313" key="1">
    <source>
        <dbReference type="EMBL" id="KAK2830435.1"/>
    </source>
</evidence>
<dbReference type="AlphaFoldDB" id="A0AA88S833"/>
<proteinExistence type="predicted"/>
<protein>
    <recommendedName>
        <fullName evidence="3">Type-4 ice-structuring protein LS-12-like</fullName>
    </recommendedName>
</protein>
<dbReference type="SUPFAM" id="SSF58113">
    <property type="entry name" value="Apolipoprotein A-I"/>
    <property type="match status" value="1"/>
</dbReference>
<comment type="caution">
    <text evidence="1">The sequence shown here is derived from an EMBL/GenBank/DDBJ whole genome shotgun (WGS) entry which is preliminary data.</text>
</comment>
<evidence type="ECO:0008006" key="3">
    <source>
        <dbReference type="Google" id="ProtNLM"/>
    </source>
</evidence>
<name>A0AA88S833_CHASR</name>
<organism evidence="1 2">
    <name type="scientific">Channa striata</name>
    <name type="common">Snakehead murrel</name>
    <name type="synonym">Ophicephalus striatus</name>
    <dbReference type="NCBI Taxonomy" id="64152"/>
    <lineage>
        <taxon>Eukaryota</taxon>
        <taxon>Metazoa</taxon>
        <taxon>Chordata</taxon>
        <taxon>Craniata</taxon>
        <taxon>Vertebrata</taxon>
        <taxon>Euteleostomi</taxon>
        <taxon>Actinopterygii</taxon>
        <taxon>Neopterygii</taxon>
        <taxon>Teleostei</taxon>
        <taxon>Neoteleostei</taxon>
        <taxon>Acanthomorphata</taxon>
        <taxon>Anabantaria</taxon>
        <taxon>Anabantiformes</taxon>
        <taxon>Channoidei</taxon>
        <taxon>Channidae</taxon>
        <taxon>Channa</taxon>
    </lineage>
</organism>
<evidence type="ECO:0000313" key="2">
    <source>
        <dbReference type="Proteomes" id="UP001187415"/>
    </source>
</evidence>
<gene>
    <name evidence="1" type="ORF">Q5P01_018366</name>
</gene>
<reference evidence="1" key="1">
    <citation type="submission" date="2023-07" db="EMBL/GenBank/DDBJ databases">
        <title>Chromosome-level Genome Assembly of Striped Snakehead (Channa striata).</title>
        <authorList>
            <person name="Liu H."/>
        </authorList>
    </citation>
    <scope>NUCLEOTIDE SEQUENCE</scope>
    <source>
        <strain evidence="1">Gz</strain>
        <tissue evidence="1">Muscle</tissue>
    </source>
</reference>
<sequence length="170" mass="18780">MTESHCDSAASQGWTISSVGIQQDHTIRSKFSCSTGLPQSAAMKFILIAAVALLALAQGSFAQDTADLENLGQYFMEMKNKMAQELTELIHSHDLKSHAQTFLDNKKTQLEPLATQIQDQLKSVATNAEDQIRPLTENVQAQIQPMVDNFHRQIEAILQKLTEQAKAIGN</sequence>
<accession>A0AA88S833</accession>
<dbReference type="EMBL" id="JAUPFM010000014">
    <property type="protein sequence ID" value="KAK2830435.1"/>
    <property type="molecule type" value="Genomic_DNA"/>
</dbReference>
<dbReference type="Proteomes" id="UP001187415">
    <property type="component" value="Unassembled WGS sequence"/>
</dbReference>